<accession>E9F545</accession>
<evidence type="ECO:0000256" key="7">
    <source>
        <dbReference type="SAM" id="Phobius"/>
    </source>
</evidence>
<dbReference type="FunFam" id="1.20.1280.290:FF:000009">
    <property type="entry name" value="PQ loop repeat family protein"/>
    <property type="match status" value="1"/>
</dbReference>
<dbReference type="FunFam" id="1.20.1280.290:FF:000012">
    <property type="entry name" value="Vacuolar membrane PQ loop repeat protein"/>
    <property type="match status" value="1"/>
</dbReference>
<evidence type="ECO:0000256" key="6">
    <source>
        <dbReference type="ARBA" id="ARBA00050768"/>
    </source>
</evidence>
<dbReference type="GeneID" id="19261680"/>
<dbReference type="InterPro" id="IPR051415">
    <property type="entry name" value="LAAT-1"/>
</dbReference>
<feature type="transmembrane region" description="Helical" evidence="7">
    <location>
        <begin position="183"/>
        <end position="206"/>
    </location>
</feature>
<keyword evidence="3 7" id="KW-1133">Transmembrane helix</keyword>
<reference evidence="8 9" key="2">
    <citation type="journal article" date="2014" name="Proc. Natl. Acad. Sci. U.S.A.">
        <title>Trajectory and genomic determinants of fungal-pathogen speciation and host adaptation.</title>
        <authorList>
            <person name="Hu X."/>
            <person name="Xiao G."/>
            <person name="Zheng P."/>
            <person name="Shang Y."/>
            <person name="Su Y."/>
            <person name="Zhang X."/>
            <person name="Liu X."/>
            <person name="Zhan S."/>
            <person name="St Leger R.J."/>
            <person name="Wang C."/>
        </authorList>
    </citation>
    <scope>GENOME REANNOTATION</scope>
    <source>
        <strain evidence="9">ARSEF 23 / ATCC MYA-3075</strain>
    </source>
</reference>
<dbReference type="EMBL" id="ADNJ02000003">
    <property type="protein sequence ID" value="EFY97098.2"/>
    <property type="molecule type" value="Genomic_DNA"/>
</dbReference>
<evidence type="ECO:0000256" key="4">
    <source>
        <dbReference type="ARBA" id="ARBA00023136"/>
    </source>
</evidence>
<dbReference type="RefSeq" id="XP_007823583.2">
    <property type="nucleotide sequence ID" value="XM_007825392.2"/>
</dbReference>
<dbReference type="AlphaFoldDB" id="E9F545"/>
<dbReference type="SMART" id="SM00679">
    <property type="entry name" value="CTNS"/>
    <property type="match status" value="2"/>
</dbReference>
<comment type="caution">
    <text evidence="8">The sequence shown here is derived from an EMBL/GenBank/DDBJ whole genome shotgun (WGS) entry which is preliminary data.</text>
</comment>
<feature type="transmembrane region" description="Helical" evidence="7">
    <location>
        <begin position="20"/>
        <end position="44"/>
    </location>
</feature>
<reference evidence="8 9" key="1">
    <citation type="journal article" date="2011" name="PLoS Genet.">
        <title>Genome sequencing and comparative transcriptomics of the model entomopathogenic fungi Metarhizium anisopliae and M. acridum.</title>
        <authorList>
            <person name="Gao Q."/>
            <person name="Jin K."/>
            <person name="Ying S.H."/>
            <person name="Zhang Y."/>
            <person name="Xiao G."/>
            <person name="Shang Y."/>
            <person name="Duan Z."/>
            <person name="Hu X."/>
            <person name="Xie X.Q."/>
            <person name="Zhou G."/>
            <person name="Peng G."/>
            <person name="Luo Z."/>
            <person name="Huang W."/>
            <person name="Wang B."/>
            <person name="Fang W."/>
            <person name="Wang S."/>
            <person name="Zhong Y."/>
            <person name="Ma L.J."/>
            <person name="St Leger R.J."/>
            <person name="Zhao G.P."/>
            <person name="Pei Y."/>
            <person name="Feng M.G."/>
            <person name="Xia Y."/>
            <person name="Wang C."/>
        </authorList>
    </citation>
    <scope>NUCLEOTIDE SEQUENCE [LARGE SCALE GENOMIC DNA]</scope>
    <source>
        <strain evidence="9">ARSEF 23 / ATCC MYA-3075</strain>
    </source>
</reference>
<comment type="subcellular location">
    <subcellularLocation>
        <location evidence="1">Membrane</location>
        <topology evidence="1">Multi-pass membrane protein</topology>
    </subcellularLocation>
</comment>
<dbReference type="Proteomes" id="UP000002498">
    <property type="component" value="Unassembled WGS sequence"/>
</dbReference>
<dbReference type="Pfam" id="PF04193">
    <property type="entry name" value="PQ-loop"/>
    <property type="match status" value="2"/>
</dbReference>
<dbReference type="HOGENOM" id="CLU_019699_0_0_1"/>
<name>E9F545_METRA</name>
<sequence>MVSIAPSAFVAMGASMSWGQALSGIFGSISLTAWICLLLPQLIANYKAKSAEGLSMAFLIVWLLGDVSNLVGALFTKLAPSAIALAVYFCFLDAILITQTGYYKAKAAQRRAAARRAAQDRAYLSAAASEDSPLLGRRRRSSTDLPGSLIRRDTHRESALEPIRKVVTGQDETLERRPWLNNVLGLTAIYVVGFAGWFVSYKAGIWDGDNGIPDGGVSDPSTEDEFKAKFGLALGYVSALFYLCARLPQIFKNYQEKSCEGLSLLFFMLSLTGNLTYGLSLISYSQNKDYLLNTLPWLLGSLGTMVEDSTIFVQFRIYGDNARRLSLA</sequence>
<dbReference type="InterPro" id="IPR006603">
    <property type="entry name" value="PQ-loop_rpt"/>
</dbReference>
<feature type="transmembrane region" description="Helical" evidence="7">
    <location>
        <begin position="297"/>
        <end position="318"/>
    </location>
</feature>
<feature type="transmembrane region" description="Helical" evidence="7">
    <location>
        <begin position="264"/>
        <end position="285"/>
    </location>
</feature>
<dbReference type="PANTHER" id="PTHR16201">
    <property type="entry name" value="SEVEN TRANSMEMBRANE PROTEIN 1-RELATED"/>
    <property type="match status" value="1"/>
</dbReference>
<protein>
    <submittedName>
        <fullName evidence="8">PQ-loop-domain-containing protein</fullName>
    </submittedName>
</protein>
<proteinExistence type="inferred from homology"/>
<keyword evidence="9" id="KW-1185">Reference proteome</keyword>
<dbReference type="GO" id="GO:0015174">
    <property type="term" value="F:basic amino acid transmembrane transporter activity"/>
    <property type="evidence" value="ECO:0007669"/>
    <property type="project" value="UniProtKB-ARBA"/>
</dbReference>
<dbReference type="Gene3D" id="1.20.1280.290">
    <property type="match status" value="2"/>
</dbReference>
<gene>
    <name evidence="8" type="ORF">MAA_07394</name>
</gene>
<dbReference type="PANTHER" id="PTHR16201:SF44">
    <property type="entry name" value="SEVEN TRANSMEMBRANE PROTEIN 1"/>
    <property type="match status" value="1"/>
</dbReference>
<keyword evidence="4 7" id="KW-0472">Membrane</keyword>
<evidence type="ECO:0000313" key="8">
    <source>
        <dbReference type="EMBL" id="EFY97098.2"/>
    </source>
</evidence>
<evidence type="ECO:0000256" key="5">
    <source>
        <dbReference type="ARBA" id="ARBA00038039"/>
    </source>
</evidence>
<dbReference type="GO" id="GO:0034486">
    <property type="term" value="P:vacuolar transmembrane transport"/>
    <property type="evidence" value="ECO:0007669"/>
    <property type="project" value="UniProtKB-ARBA"/>
</dbReference>
<evidence type="ECO:0000313" key="9">
    <source>
        <dbReference type="Proteomes" id="UP000002498"/>
    </source>
</evidence>
<comment type="similarity">
    <text evidence="5">Belongs to the laat-1 family.</text>
</comment>
<dbReference type="GO" id="GO:0098852">
    <property type="term" value="C:lytic vacuole membrane"/>
    <property type="evidence" value="ECO:0007669"/>
    <property type="project" value="UniProtKB-ARBA"/>
</dbReference>
<evidence type="ECO:0000256" key="1">
    <source>
        <dbReference type="ARBA" id="ARBA00004141"/>
    </source>
</evidence>
<dbReference type="KEGG" id="maj:MAA_07394"/>
<keyword evidence="2 7" id="KW-0812">Transmembrane</keyword>
<evidence type="ECO:0000256" key="3">
    <source>
        <dbReference type="ARBA" id="ARBA00022989"/>
    </source>
</evidence>
<feature type="transmembrane region" description="Helical" evidence="7">
    <location>
        <begin position="56"/>
        <end position="76"/>
    </location>
</feature>
<feature type="transmembrane region" description="Helical" evidence="7">
    <location>
        <begin position="82"/>
        <end position="103"/>
    </location>
</feature>
<dbReference type="OrthoDB" id="8048523at2759"/>
<organism evidence="8 9">
    <name type="scientific">Metarhizium robertsii (strain ARSEF 23 / ATCC MYA-3075)</name>
    <name type="common">Metarhizium anisopliae (strain ARSEF 23)</name>
    <dbReference type="NCBI Taxonomy" id="655844"/>
    <lineage>
        <taxon>Eukaryota</taxon>
        <taxon>Fungi</taxon>
        <taxon>Dikarya</taxon>
        <taxon>Ascomycota</taxon>
        <taxon>Pezizomycotina</taxon>
        <taxon>Sordariomycetes</taxon>
        <taxon>Hypocreomycetidae</taxon>
        <taxon>Hypocreales</taxon>
        <taxon>Clavicipitaceae</taxon>
        <taxon>Metarhizium</taxon>
    </lineage>
</organism>
<evidence type="ECO:0000256" key="2">
    <source>
        <dbReference type="ARBA" id="ARBA00022692"/>
    </source>
</evidence>
<feature type="transmembrane region" description="Helical" evidence="7">
    <location>
        <begin position="226"/>
        <end position="244"/>
    </location>
</feature>
<comment type="catalytic activity">
    <reaction evidence="6">
        <text>L-histidine(out) + L-arginine(in) = L-histidine(in) + L-arginine(out)</text>
        <dbReference type="Rhea" id="RHEA:71063"/>
        <dbReference type="ChEBI" id="CHEBI:32682"/>
        <dbReference type="ChEBI" id="CHEBI:57595"/>
    </reaction>
</comment>